<proteinExistence type="predicted"/>
<protein>
    <submittedName>
        <fullName evidence="1">Uncharacterized protein</fullName>
    </submittedName>
</protein>
<name>A0A401H2N7_9APHY</name>
<reference evidence="1 2" key="1">
    <citation type="journal article" date="2018" name="Sci. Rep.">
        <title>Genome sequence of the cauliflower mushroom Sparassis crispa (Hanabiratake) and its association with beneficial usage.</title>
        <authorList>
            <person name="Kiyama R."/>
            <person name="Furutani Y."/>
            <person name="Kawaguchi K."/>
            <person name="Nakanishi T."/>
        </authorList>
    </citation>
    <scope>NUCLEOTIDE SEQUENCE [LARGE SCALE GENOMIC DNA]</scope>
</reference>
<dbReference type="EMBL" id="BFAD01000014">
    <property type="protein sequence ID" value="GBE88653.1"/>
    <property type="molecule type" value="Genomic_DNA"/>
</dbReference>
<dbReference type="GeneID" id="38785570"/>
<organism evidence="1 2">
    <name type="scientific">Sparassis crispa</name>
    <dbReference type="NCBI Taxonomy" id="139825"/>
    <lineage>
        <taxon>Eukaryota</taxon>
        <taxon>Fungi</taxon>
        <taxon>Dikarya</taxon>
        <taxon>Basidiomycota</taxon>
        <taxon>Agaricomycotina</taxon>
        <taxon>Agaricomycetes</taxon>
        <taxon>Polyporales</taxon>
        <taxon>Sparassidaceae</taxon>
        <taxon>Sparassis</taxon>
    </lineage>
</organism>
<accession>A0A401H2N7</accession>
<dbReference type="InParanoid" id="A0A401H2N7"/>
<sequence length="324" mass="36784">MAYGNNYAKPYRGRSTYGYQARYNPQAVAYKKRRFTKYPTYFKKSGYYGGANSGSRNWSSSTWRSATKANTKTRRLSTKTKPMTPAQKRKWEFVRNIGIYKTSGRISSESESYSLAKNEDTICIAESMTRCSFSRSYIGLASVTDKSVINLDVDTSWAVRIVGFMLKPIGKREDLNVGQLAQFGAASAGRHQLKSNEMKIFKAAIWNKKKDLDDVDIMTTCTYSDQVEIFLDDTKYYKQGTEVCVVPEKHSIHSMMTLGPNGTPLMSDQSDGCNYIILRMFRPRSADAEVEFFKTDLTTGYWDLPQSLLLQTPGVTEVKQEMDI</sequence>
<dbReference type="RefSeq" id="XP_027619566.1">
    <property type="nucleotide sequence ID" value="XM_027763765.1"/>
</dbReference>
<evidence type="ECO:0000313" key="1">
    <source>
        <dbReference type="EMBL" id="GBE88653.1"/>
    </source>
</evidence>
<comment type="caution">
    <text evidence="1">The sequence shown here is derived from an EMBL/GenBank/DDBJ whole genome shotgun (WGS) entry which is preliminary data.</text>
</comment>
<keyword evidence="2" id="KW-1185">Reference proteome</keyword>
<dbReference type="AlphaFoldDB" id="A0A401H2N7"/>
<dbReference type="Proteomes" id="UP000287166">
    <property type="component" value="Unassembled WGS sequence"/>
</dbReference>
<evidence type="ECO:0000313" key="2">
    <source>
        <dbReference type="Proteomes" id="UP000287166"/>
    </source>
</evidence>
<gene>
    <name evidence="1" type="ORF">SCP_1400580</name>
</gene>